<feature type="transmembrane region" description="Helical" evidence="8">
    <location>
        <begin position="177"/>
        <end position="195"/>
    </location>
</feature>
<evidence type="ECO:0000256" key="7">
    <source>
        <dbReference type="ARBA" id="ARBA00023224"/>
    </source>
</evidence>
<evidence type="ECO:0000256" key="8">
    <source>
        <dbReference type="RuleBase" id="RU363108"/>
    </source>
</evidence>
<comment type="similarity">
    <text evidence="8">Belongs to the insect chemoreceptor superfamily. Gustatory receptor (GR) family.</text>
</comment>
<feature type="transmembrane region" description="Helical" evidence="8">
    <location>
        <begin position="276"/>
        <end position="292"/>
    </location>
</feature>
<keyword evidence="4 8" id="KW-1133">Transmembrane helix</keyword>
<sequence>MSFGLLSMHDINFMRPLNTYCGIFLIAPWYDFDKNVTLKPNLSKLYACALISLKLLWISYLILTGAFKLTFKNMKFFEIGFYCLRVSSCVVLLLVISVKFALCSNQWKSLFTKLHTIDTNLKNKGKKETTWWRNFYFSLFVRHVVFLIFIFNMAYCWKTRVKVLHLQMVAGNAMTEICYHFVIICFLSCVVQSFHCRYENINKELTQLTQGSGFFQKVDTLGRSFRLLRQCVRIFNQLFGSQILLLMLYYFLALVQCCNGFYTMTKYTNTTSMRRYIFFSNFCTIFFVTVSQRSLVKLLYKILFKGNLVMAITYMDSTVKEAKKFARICCKLQDNFNRGSKEAKILVKLSLLSDDFLPTFSAAGFFKIDKNVILGLMANVATYIIVALQLDTGESKVLKN</sequence>
<comment type="function">
    <text evidence="8">Gustatory receptor which mediates acceptance or avoidance behavior, depending on its substrates.</text>
</comment>
<evidence type="ECO:0000313" key="9">
    <source>
        <dbReference type="EMBL" id="KAJ3647935.1"/>
    </source>
</evidence>
<dbReference type="GO" id="GO:0050909">
    <property type="term" value="P:sensory perception of taste"/>
    <property type="evidence" value="ECO:0007669"/>
    <property type="project" value="InterPro"/>
</dbReference>
<accession>A0AA38I1I6</accession>
<dbReference type="PANTHER" id="PTHR21143">
    <property type="entry name" value="INVERTEBRATE GUSTATORY RECEPTOR"/>
    <property type="match status" value="1"/>
</dbReference>
<evidence type="ECO:0000256" key="3">
    <source>
        <dbReference type="ARBA" id="ARBA00022692"/>
    </source>
</evidence>
<feature type="transmembrane region" description="Helical" evidence="8">
    <location>
        <begin position="42"/>
        <end position="67"/>
    </location>
</feature>
<dbReference type="Pfam" id="PF08395">
    <property type="entry name" value="7tm_7"/>
    <property type="match status" value="1"/>
</dbReference>
<keyword evidence="2 8" id="KW-1003">Cell membrane</keyword>
<dbReference type="InterPro" id="IPR013604">
    <property type="entry name" value="7TM_chemorcpt"/>
</dbReference>
<feature type="transmembrane region" description="Helical" evidence="8">
    <location>
        <begin position="243"/>
        <end position="264"/>
    </location>
</feature>
<keyword evidence="7 8" id="KW-0807">Transducer</keyword>
<dbReference type="GO" id="GO:0005886">
    <property type="term" value="C:plasma membrane"/>
    <property type="evidence" value="ECO:0007669"/>
    <property type="project" value="UniProtKB-SubCell"/>
</dbReference>
<comment type="subcellular location">
    <subcellularLocation>
        <location evidence="1 8">Cell membrane</location>
        <topology evidence="1 8">Multi-pass membrane protein</topology>
    </subcellularLocation>
</comment>
<feature type="transmembrane region" description="Helical" evidence="8">
    <location>
        <begin position="12"/>
        <end position="30"/>
    </location>
</feature>
<keyword evidence="10" id="KW-1185">Reference proteome</keyword>
<dbReference type="GO" id="GO:0030425">
    <property type="term" value="C:dendrite"/>
    <property type="evidence" value="ECO:0007669"/>
    <property type="project" value="TreeGrafter"/>
</dbReference>
<dbReference type="GO" id="GO:0043025">
    <property type="term" value="C:neuronal cell body"/>
    <property type="evidence" value="ECO:0007669"/>
    <property type="project" value="TreeGrafter"/>
</dbReference>
<evidence type="ECO:0000313" key="10">
    <source>
        <dbReference type="Proteomes" id="UP001168821"/>
    </source>
</evidence>
<dbReference type="GO" id="GO:0008049">
    <property type="term" value="P:male courtship behavior"/>
    <property type="evidence" value="ECO:0007669"/>
    <property type="project" value="TreeGrafter"/>
</dbReference>
<organism evidence="9 10">
    <name type="scientific">Zophobas morio</name>
    <dbReference type="NCBI Taxonomy" id="2755281"/>
    <lineage>
        <taxon>Eukaryota</taxon>
        <taxon>Metazoa</taxon>
        <taxon>Ecdysozoa</taxon>
        <taxon>Arthropoda</taxon>
        <taxon>Hexapoda</taxon>
        <taxon>Insecta</taxon>
        <taxon>Pterygota</taxon>
        <taxon>Neoptera</taxon>
        <taxon>Endopterygota</taxon>
        <taxon>Coleoptera</taxon>
        <taxon>Polyphaga</taxon>
        <taxon>Cucujiformia</taxon>
        <taxon>Tenebrionidae</taxon>
        <taxon>Zophobas</taxon>
    </lineage>
</organism>
<evidence type="ECO:0000256" key="6">
    <source>
        <dbReference type="ARBA" id="ARBA00023170"/>
    </source>
</evidence>
<comment type="caution">
    <text evidence="9">The sequence shown here is derived from an EMBL/GenBank/DDBJ whole genome shotgun (WGS) entry which is preliminary data.</text>
</comment>
<protein>
    <recommendedName>
        <fullName evidence="8">Gustatory receptor</fullName>
    </recommendedName>
</protein>
<reference evidence="9" key="1">
    <citation type="journal article" date="2023" name="G3 (Bethesda)">
        <title>Whole genome assemblies of Zophobas morio and Tenebrio molitor.</title>
        <authorList>
            <person name="Kaur S."/>
            <person name="Stinson S.A."/>
            <person name="diCenzo G.C."/>
        </authorList>
    </citation>
    <scope>NUCLEOTIDE SEQUENCE</scope>
    <source>
        <strain evidence="9">QUZm001</strain>
    </source>
</reference>
<dbReference type="GO" id="GO:0030424">
    <property type="term" value="C:axon"/>
    <property type="evidence" value="ECO:0007669"/>
    <property type="project" value="TreeGrafter"/>
</dbReference>
<proteinExistence type="inferred from homology"/>
<keyword evidence="3 8" id="KW-0812">Transmembrane</keyword>
<gene>
    <name evidence="9" type="ORF">Zmor_019780</name>
</gene>
<keyword evidence="6 8" id="KW-0675">Receptor</keyword>
<feature type="transmembrane region" description="Helical" evidence="8">
    <location>
        <begin position="79"/>
        <end position="102"/>
    </location>
</feature>
<dbReference type="GO" id="GO:0007635">
    <property type="term" value="P:chemosensory behavior"/>
    <property type="evidence" value="ECO:0007669"/>
    <property type="project" value="TreeGrafter"/>
</dbReference>
<dbReference type="EMBL" id="JALNTZ010000006">
    <property type="protein sequence ID" value="KAJ3647935.1"/>
    <property type="molecule type" value="Genomic_DNA"/>
</dbReference>
<evidence type="ECO:0000256" key="1">
    <source>
        <dbReference type="ARBA" id="ARBA00004651"/>
    </source>
</evidence>
<evidence type="ECO:0000256" key="2">
    <source>
        <dbReference type="ARBA" id="ARBA00022475"/>
    </source>
</evidence>
<keyword evidence="5 8" id="KW-0472">Membrane</keyword>
<dbReference type="Proteomes" id="UP001168821">
    <property type="component" value="Unassembled WGS sequence"/>
</dbReference>
<name>A0AA38I1I6_9CUCU</name>
<dbReference type="GO" id="GO:0007165">
    <property type="term" value="P:signal transduction"/>
    <property type="evidence" value="ECO:0007669"/>
    <property type="project" value="UniProtKB-KW"/>
</dbReference>
<evidence type="ECO:0000256" key="5">
    <source>
        <dbReference type="ARBA" id="ARBA00023136"/>
    </source>
</evidence>
<evidence type="ECO:0000256" key="4">
    <source>
        <dbReference type="ARBA" id="ARBA00022989"/>
    </source>
</evidence>
<dbReference type="AlphaFoldDB" id="A0AA38I1I6"/>
<feature type="transmembrane region" description="Helical" evidence="8">
    <location>
        <begin position="135"/>
        <end position="157"/>
    </location>
</feature>
<dbReference type="PANTHER" id="PTHR21143:SF104">
    <property type="entry name" value="GUSTATORY RECEPTOR 8A-RELATED"/>
    <property type="match status" value="1"/>
</dbReference>